<dbReference type="EMBL" id="NDYE01000006">
    <property type="protein sequence ID" value="OXZ33460.1"/>
    <property type="molecule type" value="Genomic_DNA"/>
</dbReference>
<dbReference type="InterPro" id="IPR010611">
    <property type="entry name" value="3D_dom"/>
</dbReference>
<evidence type="ECO:0000259" key="3">
    <source>
        <dbReference type="Pfam" id="PF06725"/>
    </source>
</evidence>
<dbReference type="Pfam" id="PF04122">
    <property type="entry name" value="CW_binding_2"/>
    <property type="match status" value="3"/>
</dbReference>
<keyword evidence="2" id="KW-0732">Signal</keyword>
<evidence type="ECO:0000256" key="2">
    <source>
        <dbReference type="SAM" id="SignalP"/>
    </source>
</evidence>
<feature type="compositionally biased region" description="Polar residues" evidence="1">
    <location>
        <begin position="58"/>
        <end position="72"/>
    </location>
</feature>
<evidence type="ECO:0000256" key="1">
    <source>
        <dbReference type="SAM" id="MobiDB-lite"/>
    </source>
</evidence>
<comment type="caution">
    <text evidence="4">The sequence shown here is derived from an EMBL/GenBank/DDBJ whole genome shotgun (WGS) entry which is preliminary data.</text>
</comment>
<dbReference type="InterPro" id="IPR051922">
    <property type="entry name" value="Bact_Sporulation_Assoc"/>
</dbReference>
<dbReference type="Proteomes" id="UP000215546">
    <property type="component" value="Unassembled WGS sequence"/>
</dbReference>
<dbReference type="InterPro" id="IPR059180">
    <property type="entry name" value="3D_YorM"/>
</dbReference>
<dbReference type="SUPFAM" id="SSF50685">
    <property type="entry name" value="Barwin-like endoglucanases"/>
    <property type="match status" value="1"/>
</dbReference>
<dbReference type="InterPro" id="IPR036908">
    <property type="entry name" value="RlpA-like_sf"/>
</dbReference>
<evidence type="ECO:0000313" key="5">
    <source>
        <dbReference type="Proteomes" id="UP000215546"/>
    </source>
</evidence>
<organism evidence="4 5">
    <name type="scientific">Finegoldia magna</name>
    <name type="common">Peptostreptococcus magnus</name>
    <dbReference type="NCBI Taxonomy" id="1260"/>
    <lineage>
        <taxon>Bacteria</taxon>
        <taxon>Bacillati</taxon>
        <taxon>Bacillota</taxon>
        <taxon>Tissierellia</taxon>
        <taxon>Tissierellales</taxon>
        <taxon>Peptoniphilaceae</taxon>
        <taxon>Finegoldia</taxon>
    </lineage>
</organism>
<dbReference type="Pfam" id="PF06725">
    <property type="entry name" value="3D"/>
    <property type="match status" value="1"/>
</dbReference>
<dbReference type="AlphaFoldDB" id="A0A233VM74"/>
<sequence>MNNLKKPLLVMGLMFTFSALNATSSFADVDNTKLVEEVKHDALNYTTNLQNTIKDQENVNTEDSIKSNGTQQTEKVNTENTEKEDKKEITKEDLTEGFEDSKELLKKPAEVKAVKRADVKKITSSSKSETATKIRNEYFSKSNTVILTNSSTFVDSLSAVSLSRGNTPILFTNQSSLDSKTLANLKANKPKKVYILGGEKSVNNSVVNQLKSLGIIVERIAGHDRYEVNSKVAAKTHNPNTKQKTNILITSGENHSDAISSAILAQNKKAPILFVRKNEVPTSIKGYLLSLKRNNAIGSITIVGGNLSVSQQVESYLRTFSNNVSRIAGHDRYTTNVKVAKQVNPNAKRVIVAEGNGYNDALLMSPVATKLNASLILTKPNDVTRTKDYSSNDKSSTMEAFFKNNKSIDQVIVCEGNHSVHDFVSSSIADLLAGKNLKTAPKADALYKKEKAELRKSTTEKSKKVKKPVDSLQAQLAKAKRVFTVRSTAYTSDPRENGGWNVTAIGTKIRRGVIAVDPRVIPLRTRVYVEGYGFATAEDTGGAIKGNKIDVVMDTRAQSRNWGVRNVKIYIL</sequence>
<dbReference type="InterPro" id="IPR007253">
    <property type="entry name" value="Cell_wall-bd_2"/>
</dbReference>
<feature type="region of interest" description="Disordered" evidence="1">
    <location>
        <begin position="58"/>
        <end position="89"/>
    </location>
</feature>
<proteinExistence type="predicted"/>
<dbReference type="Gene3D" id="2.40.40.10">
    <property type="entry name" value="RlpA-like domain"/>
    <property type="match status" value="1"/>
</dbReference>
<protein>
    <submittedName>
        <fullName evidence="4">N-acetylmuramoyl-L-alanine amidase</fullName>
    </submittedName>
</protein>
<feature type="signal peptide" evidence="2">
    <location>
        <begin position="1"/>
        <end position="27"/>
    </location>
</feature>
<dbReference type="CDD" id="cd14667">
    <property type="entry name" value="3D_containing_proteins"/>
    <property type="match status" value="1"/>
</dbReference>
<dbReference type="PANTHER" id="PTHR30032:SF1">
    <property type="entry name" value="N-ACETYLMURAMOYL-L-ALANINE AMIDASE LYTC"/>
    <property type="match status" value="1"/>
</dbReference>
<feature type="domain" description="3D" evidence="3">
    <location>
        <begin position="513"/>
        <end position="572"/>
    </location>
</feature>
<feature type="compositionally biased region" description="Basic and acidic residues" evidence="1">
    <location>
        <begin position="76"/>
        <end position="89"/>
    </location>
</feature>
<feature type="chain" id="PRO_5013008784" evidence="2">
    <location>
        <begin position="28"/>
        <end position="572"/>
    </location>
</feature>
<name>A0A233VM74_FINMA</name>
<dbReference type="GO" id="GO:0019867">
    <property type="term" value="C:outer membrane"/>
    <property type="evidence" value="ECO:0007669"/>
    <property type="project" value="InterPro"/>
</dbReference>
<evidence type="ECO:0000313" key="4">
    <source>
        <dbReference type="EMBL" id="OXZ33460.1"/>
    </source>
</evidence>
<accession>A0A233VM74</accession>
<dbReference type="GO" id="GO:0004553">
    <property type="term" value="F:hydrolase activity, hydrolyzing O-glycosyl compounds"/>
    <property type="evidence" value="ECO:0007669"/>
    <property type="project" value="InterPro"/>
</dbReference>
<reference evidence="5" key="1">
    <citation type="submission" date="2017-04" db="EMBL/GenBank/DDBJ databases">
        <title>Finegoldia magna isolated from orthopedic joint implant-associated infections.</title>
        <authorList>
            <person name="Bjorklund S."/>
            <person name="Bruggemann H."/>
            <person name="Jensen A."/>
            <person name="Hellmark B."/>
            <person name="Soderquist B."/>
        </authorList>
    </citation>
    <scope>NUCLEOTIDE SEQUENCE [LARGE SCALE GENOMIC DNA]</scope>
    <source>
        <strain evidence="5">12T273</strain>
    </source>
</reference>
<dbReference type="GO" id="GO:0009254">
    <property type="term" value="P:peptidoglycan turnover"/>
    <property type="evidence" value="ECO:0007669"/>
    <property type="project" value="InterPro"/>
</dbReference>
<gene>
    <name evidence="4" type="ORF">B9N55_03570</name>
</gene>
<dbReference type="PANTHER" id="PTHR30032">
    <property type="entry name" value="N-ACETYLMURAMOYL-L-ALANINE AMIDASE-RELATED"/>
    <property type="match status" value="1"/>
</dbReference>
<dbReference type="Gene3D" id="3.40.50.12090">
    <property type="match status" value="2"/>
</dbReference>
<dbReference type="RefSeq" id="WP_094208327.1">
    <property type="nucleotide sequence ID" value="NZ_NDYE01000006.1"/>
</dbReference>